<proteinExistence type="predicted"/>
<accession>A0A1I7WB84</accession>
<protein>
    <submittedName>
        <fullName evidence="3">Ras-GAP domain-containing protein</fullName>
    </submittedName>
</protein>
<dbReference type="Proteomes" id="UP000095283">
    <property type="component" value="Unplaced"/>
</dbReference>
<evidence type="ECO:0000313" key="3">
    <source>
        <dbReference type="WBParaSite" id="Hba_01963"/>
    </source>
</evidence>
<feature type="transmembrane region" description="Helical" evidence="1">
    <location>
        <begin position="280"/>
        <end position="299"/>
    </location>
</feature>
<dbReference type="GO" id="GO:0035694">
    <property type="term" value="P:mitochondrial protein catabolic process"/>
    <property type="evidence" value="ECO:0007669"/>
    <property type="project" value="InterPro"/>
</dbReference>
<keyword evidence="1" id="KW-0812">Transmembrane</keyword>
<dbReference type="PANTHER" id="PTHR21771">
    <property type="entry name" value="MITOCHONDRIA-EATING PROTEIN-RELATED"/>
    <property type="match status" value="1"/>
</dbReference>
<evidence type="ECO:0000313" key="2">
    <source>
        <dbReference type="Proteomes" id="UP000095283"/>
    </source>
</evidence>
<name>A0A1I7WB84_HETBA</name>
<keyword evidence="1" id="KW-0472">Membrane</keyword>
<organism evidence="2 3">
    <name type="scientific">Heterorhabditis bacteriophora</name>
    <name type="common">Entomopathogenic nematode worm</name>
    <dbReference type="NCBI Taxonomy" id="37862"/>
    <lineage>
        <taxon>Eukaryota</taxon>
        <taxon>Metazoa</taxon>
        <taxon>Ecdysozoa</taxon>
        <taxon>Nematoda</taxon>
        <taxon>Chromadorea</taxon>
        <taxon>Rhabditida</taxon>
        <taxon>Rhabditina</taxon>
        <taxon>Rhabditomorpha</taxon>
        <taxon>Strongyloidea</taxon>
        <taxon>Heterorhabditidae</taxon>
        <taxon>Heterorhabditis</taxon>
    </lineage>
</organism>
<evidence type="ECO:0000256" key="1">
    <source>
        <dbReference type="SAM" id="Phobius"/>
    </source>
</evidence>
<keyword evidence="1" id="KW-1133">Transmembrane helix</keyword>
<dbReference type="InterPro" id="IPR026169">
    <property type="entry name" value="MIEAP"/>
</dbReference>
<dbReference type="WBParaSite" id="Hba_01963">
    <property type="protein sequence ID" value="Hba_01963"/>
    <property type="gene ID" value="Hba_01963"/>
</dbReference>
<keyword evidence="2" id="KW-1185">Reference proteome</keyword>
<dbReference type="AlphaFoldDB" id="A0A1I7WB84"/>
<reference evidence="3" key="1">
    <citation type="submission" date="2016-11" db="UniProtKB">
        <authorList>
            <consortium name="WormBaseParasite"/>
        </authorList>
    </citation>
    <scope>IDENTIFICATION</scope>
</reference>
<dbReference type="PANTHER" id="PTHR21771:SF1">
    <property type="entry name" value="MITOCHONDRIA-EATING PROTEIN"/>
    <property type="match status" value="1"/>
</dbReference>
<sequence>MAQKTSRSIGWRFQSSNKGAGLIQLNGHEIDTLDTQTLNQLALQVQDLETEDVTIFLNIVPPVEQLIQQIPYSLPLLEAIYLKCELWHSEDGRSFPAKLLNCEQLFCQLVWWTAYCEQQNHNASLNKPIPTFQELEPCVGTVISVLYRQCPGLLERAQNDRKQLTVCLESFGCHGIVDPSGASHQRQMSLRLSEVLERMKHNEKMESILEEAMNNNHLASLLRILRKRVASDRLLIGLFNAFTRAAPEDFSFNQLDPVIAKLIVVFNNAYEKVRDFGHSFFLSVLLVIATLDAPAIVLLKEATALMNSTQAVHHNKVIIF</sequence>
<dbReference type="GO" id="GO:0005741">
    <property type="term" value="C:mitochondrial outer membrane"/>
    <property type="evidence" value="ECO:0007669"/>
    <property type="project" value="InterPro"/>
</dbReference>
<dbReference type="GO" id="GO:0035695">
    <property type="term" value="P:mitophagy by internal vacuole formation"/>
    <property type="evidence" value="ECO:0007669"/>
    <property type="project" value="TreeGrafter"/>
</dbReference>